<keyword evidence="4" id="KW-0552">Olfaction</keyword>
<evidence type="ECO:0000256" key="1">
    <source>
        <dbReference type="ARBA" id="ARBA00004141"/>
    </source>
</evidence>
<gene>
    <name evidence="12" type="primary">OR4C11</name>
</gene>
<evidence type="ECO:0000259" key="11">
    <source>
        <dbReference type="PROSITE" id="PS50262"/>
    </source>
</evidence>
<feature type="transmembrane region" description="Helical" evidence="10">
    <location>
        <begin position="58"/>
        <end position="78"/>
    </location>
</feature>
<keyword evidence="5 10" id="KW-1133">Transmembrane helix</keyword>
<feature type="transmembrane region" description="Helical" evidence="10">
    <location>
        <begin position="126"/>
        <end position="150"/>
    </location>
</feature>
<dbReference type="SUPFAM" id="SSF81321">
    <property type="entry name" value="Family A G protein-coupled receptor-like"/>
    <property type="match status" value="1"/>
</dbReference>
<feature type="transmembrane region" description="Helical" evidence="10">
    <location>
        <begin position="256"/>
        <end position="275"/>
    </location>
</feature>
<dbReference type="FunFam" id="1.20.1070.10:FF:000007">
    <property type="entry name" value="Olfactory receptor"/>
    <property type="match status" value="1"/>
</dbReference>
<evidence type="ECO:0000256" key="7">
    <source>
        <dbReference type="ARBA" id="ARBA00023136"/>
    </source>
</evidence>
<evidence type="ECO:0000256" key="5">
    <source>
        <dbReference type="ARBA" id="ARBA00022989"/>
    </source>
</evidence>
<keyword evidence="3 10" id="KW-0812">Transmembrane</keyword>
<sequence>TQQVNDYPLESGTLGLTQYPTRQKMVFAIFFTFYVGTMVGNLLMIVTIKSSQTLASPMYFFLYFCPLLIPILFAKKFISYNECLTQVFALHLFGCMEIFVLVLTAKDHYVAICKPLHYTTIMRLQACVFLIVLAWRGYFIHSMAQIILALRLPFCGPNWIDHYCCDMQPLLKLACMDIQGTNLLVAFNSGALCVSSSVILIISYIVILHSLRNHGAEGRKKALSTCTSHVIVVVLFFGPCIFKYSCPPTTFPMGKMVAVFYTTGIPFLSPLIYTLRNAEVKNAMRKLWHVKITSENRR</sequence>
<evidence type="ECO:0000256" key="4">
    <source>
        <dbReference type="ARBA" id="ARBA00022725"/>
    </source>
</evidence>
<evidence type="ECO:0000256" key="3">
    <source>
        <dbReference type="ARBA" id="ARBA00022692"/>
    </source>
</evidence>
<dbReference type="PANTHER" id="PTHR48002">
    <property type="entry name" value="OLFACTORY RECEPTOR"/>
    <property type="match status" value="1"/>
</dbReference>
<comment type="subcellular location">
    <subcellularLocation>
        <location evidence="1">Membrane</location>
        <topology evidence="1">Multi-pass membrane protein</topology>
    </subcellularLocation>
</comment>
<dbReference type="Ensembl" id="ENSCWAT00000011674.1">
    <property type="protein sequence ID" value="ENSCWAP00000010728.1"/>
    <property type="gene ID" value="ENSCWAG00000008384.1"/>
</dbReference>
<keyword evidence="9" id="KW-0807">Transducer</keyword>
<keyword evidence="8" id="KW-0675">Receptor</keyword>
<feature type="domain" description="G-protein coupled receptors family 1 profile" evidence="11">
    <location>
        <begin position="11"/>
        <end position="239"/>
    </location>
</feature>
<dbReference type="GO" id="GO:0004930">
    <property type="term" value="F:G protein-coupled receptor activity"/>
    <property type="evidence" value="ECO:0007669"/>
    <property type="project" value="UniProtKB-KW"/>
</dbReference>
<keyword evidence="6" id="KW-0297">G-protein coupled receptor</keyword>
<accession>A0A8C3W999</accession>
<dbReference type="Proteomes" id="UP000694540">
    <property type="component" value="Unplaced"/>
</dbReference>
<dbReference type="InterPro" id="IPR000725">
    <property type="entry name" value="Olfact_rcpt"/>
</dbReference>
<dbReference type="CDD" id="cd15939">
    <property type="entry name" value="7tmA_OR4A-like"/>
    <property type="match status" value="1"/>
</dbReference>
<evidence type="ECO:0000256" key="6">
    <source>
        <dbReference type="ARBA" id="ARBA00023040"/>
    </source>
</evidence>
<keyword evidence="2" id="KW-0716">Sensory transduction</keyword>
<proteinExistence type="predicted"/>
<evidence type="ECO:0000256" key="10">
    <source>
        <dbReference type="SAM" id="Phobius"/>
    </source>
</evidence>
<dbReference type="Pfam" id="PF13853">
    <property type="entry name" value="7tm_4"/>
    <property type="match status" value="1"/>
</dbReference>
<dbReference type="PRINTS" id="PR00245">
    <property type="entry name" value="OLFACTORYR"/>
</dbReference>
<keyword evidence="13" id="KW-1185">Reference proteome</keyword>
<reference evidence="12" key="1">
    <citation type="submission" date="2025-08" db="UniProtKB">
        <authorList>
            <consortium name="Ensembl"/>
        </authorList>
    </citation>
    <scope>IDENTIFICATION</scope>
</reference>
<keyword evidence="7 10" id="KW-0472">Membrane</keyword>
<evidence type="ECO:0000256" key="8">
    <source>
        <dbReference type="ARBA" id="ARBA00023170"/>
    </source>
</evidence>
<dbReference type="GeneTree" id="ENSGT00940000156137"/>
<dbReference type="GO" id="GO:0004984">
    <property type="term" value="F:olfactory receptor activity"/>
    <property type="evidence" value="ECO:0007669"/>
    <property type="project" value="InterPro"/>
</dbReference>
<dbReference type="AlphaFoldDB" id="A0A8C3W999"/>
<evidence type="ECO:0000256" key="2">
    <source>
        <dbReference type="ARBA" id="ARBA00022606"/>
    </source>
</evidence>
<name>A0A8C3W999_9CETA</name>
<dbReference type="InterPro" id="IPR050427">
    <property type="entry name" value="Olfactory_Receptors"/>
</dbReference>
<protein>
    <submittedName>
        <fullName evidence="12">Olfactory receptor family 4 subfamily C member 11</fullName>
    </submittedName>
</protein>
<evidence type="ECO:0000256" key="9">
    <source>
        <dbReference type="ARBA" id="ARBA00023224"/>
    </source>
</evidence>
<dbReference type="GO" id="GO:0005886">
    <property type="term" value="C:plasma membrane"/>
    <property type="evidence" value="ECO:0007669"/>
    <property type="project" value="UniProtKB-ARBA"/>
</dbReference>
<dbReference type="PROSITE" id="PS50262">
    <property type="entry name" value="G_PROTEIN_RECEP_F1_2"/>
    <property type="match status" value="1"/>
</dbReference>
<feature type="transmembrane region" description="Helical" evidence="10">
    <location>
        <begin position="186"/>
        <end position="211"/>
    </location>
</feature>
<evidence type="ECO:0000313" key="13">
    <source>
        <dbReference type="Proteomes" id="UP000694540"/>
    </source>
</evidence>
<dbReference type="Gene3D" id="1.20.1070.10">
    <property type="entry name" value="Rhodopsin 7-helix transmembrane proteins"/>
    <property type="match status" value="1"/>
</dbReference>
<feature type="transmembrane region" description="Helical" evidence="10">
    <location>
        <begin position="84"/>
        <end position="105"/>
    </location>
</feature>
<dbReference type="InterPro" id="IPR017452">
    <property type="entry name" value="GPCR_Rhodpsn_7TM"/>
</dbReference>
<evidence type="ECO:0000313" key="12">
    <source>
        <dbReference type="Ensembl" id="ENSCWAP00000010728.1"/>
    </source>
</evidence>
<reference evidence="12" key="2">
    <citation type="submission" date="2025-09" db="UniProtKB">
        <authorList>
            <consortium name="Ensembl"/>
        </authorList>
    </citation>
    <scope>IDENTIFICATION</scope>
</reference>
<feature type="transmembrane region" description="Helical" evidence="10">
    <location>
        <begin position="25"/>
        <end position="46"/>
    </location>
</feature>
<organism evidence="12 13">
    <name type="scientific">Catagonus wagneri</name>
    <name type="common">Chacoan peccary</name>
    <dbReference type="NCBI Taxonomy" id="51154"/>
    <lineage>
        <taxon>Eukaryota</taxon>
        <taxon>Metazoa</taxon>
        <taxon>Chordata</taxon>
        <taxon>Craniata</taxon>
        <taxon>Vertebrata</taxon>
        <taxon>Euteleostomi</taxon>
        <taxon>Mammalia</taxon>
        <taxon>Eutheria</taxon>
        <taxon>Laurasiatheria</taxon>
        <taxon>Artiodactyla</taxon>
        <taxon>Suina</taxon>
        <taxon>Tayassuidae</taxon>
        <taxon>Catagonus</taxon>
    </lineage>
</organism>
<feature type="transmembrane region" description="Helical" evidence="10">
    <location>
        <begin position="223"/>
        <end position="244"/>
    </location>
</feature>